<evidence type="ECO:0000313" key="2">
    <source>
        <dbReference type="EMBL" id="GII79895.1"/>
    </source>
</evidence>
<proteinExistence type="predicted"/>
<keyword evidence="3" id="KW-1185">Reference proteome</keyword>
<organism evidence="2 3">
    <name type="scientific">Sphaerisporangium rufum</name>
    <dbReference type="NCBI Taxonomy" id="1381558"/>
    <lineage>
        <taxon>Bacteria</taxon>
        <taxon>Bacillati</taxon>
        <taxon>Actinomycetota</taxon>
        <taxon>Actinomycetes</taxon>
        <taxon>Streptosporangiales</taxon>
        <taxon>Streptosporangiaceae</taxon>
        <taxon>Sphaerisporangium</taxon>
    </lineage>
</organism>
<gene>
    <name evidence="2" type="ORF">Sru01_48770</name>
</gene>
<accession>A0A919R9P4</accession>
<feature type="compositionally biased region" description="Gly residues" evidence="1">
    <location>
        <begin position="60"/>
        <end position="76"/>
    </location>
</feature>
<dbReference type="AlphaFoldDB" id="A0A919R9P4"/>
<feature type="region of interest" description="Disordered" evidence="1">
    <location>
        <begin position="47"/>
        <end position="97"/>
    </location>
</feature>
<sequence>MSSTLCPGTDAGTTVSLFTATPRDVRCRPCTVYINRLKSVVKRLMVQRGGPPGHPPGRVVPGGGRPADPGAGGAGVSGQAAGVPPPGRGNLITLRPV</sequence>
<dbReference type="EMBL" id="BOOU01000065">
    <property type="protein sequence ID" value="GII79895.1"/>
    <property type="molecule type" value="Genomic_DNA"/>
</dbReference>
<evidence type="ECO:0000256" key="1">
    <source>
        <dbReference type="SAM" id="MobiDB-lite"/>
    </source>
</evidence>
<reference evidence="2" key="1">
    <citation type="submission" date="2021-01" db="EMBL/GenBank/DDBJ databases">
        <title>Whole genome shotgun sequence of Sphaerisporangium rufum NBRC 109079.</title>
        <authorList>
            <person name="Komaki H."/>
            <person name="Tamura T."/>
        </authorList>
    </citation>
    <scope>NUCLEOTIDE SEQUENCE</scope>
    <source>
        <strain evidence="2">NBRC 109079</strain>
    </source>
</reference>
<comment type="caution">
    <text evidence="2">The sequence shown here is derived from an EMBL/GenBank/DDBJ whole genome shotgun (WGS) entry which is preliminary data.</text>
</comment>
<evidence type="ECO:0000313" key="3">
    <source>
        <dbReference type="Proteomes" id="UP000655287"/>
    </source>
</evidence>
<protein>
    <submittedName>
        <fullName evidence="2">Uncharacterized protein</fullName>
    </submittedName>
</protein>
<dbReference type="Proteomes" id="UP000655287">
    <property type="component" value="Unassembled WGS sequence"/>
</dbReference>
<name>A0A919R9P4_9ACTN</name>